<dbReference type="CDD" id="cd17917">
    <property type="entry name" value="DEXHc_RHA-like"/>
    <property type="match status" value="1"/>
</dbReference>
<evidence type="ECO:0000256" key="4">
    <source>
        <dbReference type="ARBA" id="ARBA00022840"/>
    </source>
</evidence>
<comment type="caution">
    <text evidence="8">The sequence shown here is derived from an EMBL/GenBank/DDBJ whole genome shotgun (WGS) entry which is preliminary data.</text>
</comment>
<feature type="region of interest" description="Disordered" evidence="5">
    <location>
        <begin position="1"/>
        <end position="35"/>
    </location>
</feature>
<keyword evidence="4" id="KW-0067">ATP-binding</keyword>
<dbReference type="PANTHER" id="PTHR18934:SF99">
    <property type="entry name" value="ATP-DEPENDENT RNA HELICASE DHX37-RELATED"/>
    <property type="match status" value="1"/>
</dbReference>
<gene>
    <name evidence="8" type="ORF">CRHIZ90672A_00005449</name>
</gene>
<evidence type="ECO:0000259" key="6">
    <source>
        <dbReference type="PROSITE" id="PS51192"/>
    </source>
</evidence>
<feature type="compositionally biased region" description="Basic and acidic residues" evidence="5">
    <location>
        <begin position="12"/>
        <end position="23"/>
    </location>
</feature>
<dbReference type="PANTHER" id="PTHR18934">
    <property type="entry name" value="ATP-DEPENDENT RNA HELICASE"/>
    <property type="match status" value="1"/>
</dbReference>
<evidence type="ECO:0000313" key="8">
    <source>
        <dbReference type="EMBL" id="CAH0018824.1"/>
    </source>
</evidence>
<dbReference type="EMBL" id="CABFNQ020000544">
    <property type="protein sequence ID" value="CAH0018824.1"/>
    <property type="molecule type" value="Genomic_DNA"/>
</dbReference>
<keyword evidence="9" id="KW-1185">Reference proteome</keyword>
<sequence>MEPDGRASTSSCEKERLEDEPGNHPRAGTQPSTIEQQRQEFLDLYRSSNVVVVSGEPGCGKSTRIPELVLSEESNSGKRVASAQPNKTATTLLADRVATKLDCEVGSRVGYTILGDDRTTDETLLEFTTTEKLLWKLQSDGMLSKYSCIIIDEVEQRTKATDILLMALKDLLPFRSAFKVVIICSAYETSSLLAYFDDFAVSTMAIASHNKPAIIQYCPKLDGRVLTDMVELVLEIEKVEHEMHLALTPTALGHILVVLATANDVKLFCSQFEGRETALEVVPFHEDLDIDEQRKVFIPSPRQKCIISTELIENSFYVDGVTYVVDSGLFELKSFDPNARMEMTSIETVFKKNADRRAARAPSGVCFRLYSEAAYDGLKLQRSPELLRMSVASEILLLKTLDYRSMNDLQLLDPPGPEIVAAGFCELETLGLLDDDQFVTEDGTTAYRSMTSDSPISPVWFKAVIEGFRYGVQYEILCLAAIFNSPRPIFVPTAEGHARSNPALGRFVSHQSDHLGYMHALYAYERVIDEEPDLVEFFCSESSLDRTALEAVLGFRGQLLDFFSNLLMGAVSRPNGREETRCGIVKKVLAKSFSHHAAFLDDAIHGRYKIRSGGYISTIKETSCLAEFRPKHVIFDKLTSAGSNLKMEVVTKIQPEWLPVGPFLSFSNWNRGSIADSYA</sequence>
<dbReference type="GO" id="GO:0004386">
    <property type="term" value="F:helicase activity"/>
    <property type="evidence" value="ECO:0007669"/>
    <property type="project" value="UniProtKB-KW"/>
</dbReference>
<dbReference type="GO" id="GO:0003723">
    <property type="term" value="F:RNA binding"/>
    <property type="evidence" value="ECO:0007669"/>
    <property type="project" value="TreeGrafter"/>
</dbReference>
<evidence type="ECO:0000256" key="3">
    <source>
        <dbReference type="ARBA" id="ARBA00022806"/>
    </source>
</evidence>
<dbReference type="OrthoDB" id="5134263at2759"/>
<keyword evidence="1" id="KW-0547">Nucleotide-binding</keyword>
<keyword evidence="2" id="KW-0378">Hydrolase</keyword>
<dbReference type="Gene3D" id="1.20.120.1080">
    <property type="match status" value="1"/>
</dbReference>
<evidence type="ECO:0000256" key="5">
    <source>
        <dbReference type="SAM" id="MobiDB-lite"/>
    </source>
</evidence>
<accession>A0A9N9V428</accession>
<dbReference type="AlphaFoldDB" id="A0A9N9V428"/>
<protein>
    <submittedName>
        <fullName evidence="8">Uncharacterized protein</fullName>
    </submittedName>
</protein>
<evidence type="ECO:0000313" key="9">
    <source>
        <dbReference type="Proteomes" id="UP000696573"/>
    </source>
</evidence>
<name>A0A9N9V428_9HYPO</name>
<reference evidence="8" key="1">
    <citation type="submission" date="2021-10" db="EMBL/GenBank/DDBJ databases">
        <authorList>
            <person name="Piombo E."/>
        </authorList>
    </citation>
    <scope>NUCLEOTIDE SEQUENCE</scope>
</reference>
<dbReference type="InterPro" id="IPR001650">
    <property type="entry name" value="Helicase_C-like"/>
</dbReference>
<evidence type="ECO:0000256" key="1">
    <source>
        <dbReference type="ARBA" id="ARBA00022741"/>
    </source>
</evidence>
<feature type="domain" description="Helicase C-terminal" evidence="7">
    <location>
        <begin position="231"/>
        <end position="404"/>
    </location>
</feature>
<dbReference type="GO" id="GO:0005524">
    <property type="term" value="F:ATP binding"/>
    <property type="evidence" value="ECO:0007669"/>
    <property type="project" value="UniProtKB-KW"/>
</dbReference>
<feature type="domain" description="Helicase ATP-binding" evidence="6">
    <location>
        <begin position="42"/>
        <end position="206"/>
    </location>
</feature>
<dbReference type="Proteomes" id="UP000696573">
    <property type="component" value="Unassembled WGS sequence"/>
</dbReference>
<organism evidence="8 9">
    <name type="scientific">Clonostachys rhizophaga</name>
    <dbReference type="NCBI Taxonomy" id="160324"/>
    <lineage>
        <taxon>Eukaryota</taxon>
        <taxon>Fungi</taxon>
        <taxon>Dikarya</taxon>
        <taxon>Ascomycota</taxon>
        <taxon>Pezizomycotina</taxon>
        <taxon>Sordariomycetes</taxon>
        <taxon>Hypocreomycetidae</taxon>
        <taxon>Hypocreales</taxon>
        <taxon>Bionectriaceae</taxon>
        <taxon>Clonostachys</taxon>
    </lineage>
</organism>
<dbReference type="Pfam" id="PF13245">
    <property type="entry name" value="AAA_19"/>
    <property type="match status" value="1"/>
</dbReference>
<dbReference type="InterPro" id="IPR014001">
    <property type="entry name" value="Helicase_ATP-bd"/>
</dbReference>
<evidence type="ECO:0000259" key="7">
    <source>
        <dbReference type="PROSITE" id="PS51194"/>
    </source>
</evidence>
<keyword evidence="3" id="KW-0347">Helicase</keyword>
<proteinExistence type="predicted"/>
<dbReference type="PROSITE" id="PS51194">
    <property type="entry name" value="HELICASE_CTER"/>
    <property type="match status" value="1"/>
</dbReference>
<dbReference type="Gene3D" id="3.40.50.300">
    <property type="entry name" value="P-loop containing nucleotide triphosphate hydrolases"/>
    <property type="match status" value="2"/>
</dbReference>
<dbReference type="GO" id="GO:0016787">
    <property type="term" value="F:hydrolase activity"/>
    <property type="evidence" value="ECO:0007669"/>
    <property type="project" value="UniProtKB-KW"/>
</dbReference>
<dbReference type="InterPro" id="IPR027417">
    <property type="entry name" value="P-loop_NTPase"/>
</dbReference>
<evidence type="ECO:0000256" key="2">
    <source>
        <dbReference type="ARBA" id="ARBA00022801"/>
    </source>
</evidence>
<dbReference type="SUPFAM" id="SSF52540">
    <property type="entry name" value="P-loop containing nucleoside triphosphate hydrolases"/>
    <property type="match status" value="1"/>
</dbReference>
<dbReference type="PROSITE" id="PS51192">
    <property type="entry name" value="HELICASE_ATP_BIND_1"/>
    <property type="match status" value="1"/>
</dbReference>